<feature type="transmembrane region" description="Helical" evidence="1">
    <location>
        <begin position="12"/>
        <end position="33"/>
    </location>
</feature>
<dbReference type="EMBL" id="JAINDJ010000005">
    <property type="protein sequence ID" value="KAG9446984.1"/>
    <property type="molecule type" value="Genomic_DNA"/>
</dbReference>
<gene>
    <name evidence="2" type="ORF">H6P81_013112</name>
</gene>
<protein>
    <submittedName>
        <fullName evidence="2">Uncharacterized protein</fullName>
    </submittedName>
</protein>
<dbReference type="AlphaFoldDB" id="A0AAV7EE96"/>
<name>A0AAV7EE96_ARIFI</name>
<keyword evidence="1" id="KW-0812">Transmembrane</keyword>
<dbReference type="InterPro" id="IPR045282">
    <property type="entry name" value="At4g08330-like"/>
</dbReference>
<proteinExistence type="predicted"/>
<comment type="caution">
    <text evidence="2">The sequence shown here is derived from an EMBL/GenBank/DDBJ whole genome shotgun (WGS) entry which is preliminary data.</text>
</comment>
<evidence type="ECO:0000313" key="2">
    <source>
        <dbReference type="EMBL" id="KAG9446984.1"/>
    </source>
</evidence>
<accession>A0AAV7EE96</accession>
<keyword evidence="1" id="KW-0472">Membrane</keyword>
<dbReference type="PANTHER" id="PTHR33674:SF3">
    <property type="entry name" value="YIPPEE DOMAIN-CONTAINING PROTEIN"/>
    <property type="match status" value="1"/>
</dbReference>
<dbReference type="Proteomes" id="UP000825729">
    <property type="component" value="Unassembled WGS sequence"/>
</dbReference>
<dbReference type="Pfam" id="PF24046">
    <property type="entry name" value="At4g08330"/>
    <property type="match status" value="1"/>
</dbReference>
<evidence type="ECO:0000313" key="3">
    <source>
        <dbReference type="Proteomes" id="UP000825729"/>
    </source>
</evidence>
<sequence length="75" mass="8445">MFLTGLLWFTLPAYWNVSLFFNLIVCGSCGYPLNLNSSNRVTSTIGSEYQKSIKKGVISFLSVDLSRFTQVDELL</sequence>
<reference evidence="2 3" key="1">
    <citation type="submission" date="2021-07" db="EMBL/GenBank/DDBJ databases">
        <title>The Aristolochia fimbriata genome: insights into angiosperm evolution, floral development and chemical biosynthesis.</title>
        <authorList>
            <person name="Jiao Y."/>
        </authorList>
    </citation>
    <scope>NUCLEOTIDE SEQUENCE [LARGE SCALE GENOMIC DNA]</scope>
    <source>
        <strain evidence="2">IBCAS-2021</strain>
        <tissue evidence="2">Leaf</tissue>
    </source>
</reference>
<keyword evidence="3" id="KW-1185">Reference proteome</keyword>
<dbReference type="PANTHER" id="PTHR33674">
    <property type="entry name" value="METHIONINE-S-OXIDE REDUCTASE"/>
    <property type="match status" value="1"/>
</dbReference>
<organism evidence="2 3">
    <name type="scientific">Aristolochia fimbriata</name>
    <name type="common">White veined hardy Dutchman's pipe vine</name>
    <dbReference type="NCBI Taxonomy" id="158543"/>
    <lineage>
        <taxon>Eukaryota</taxon>
        <taxon>Viridiplantae</taxon>
        <taxon>Streptophyta</taxon>
        <taxon>Embryophyta</taxon>
        <taxon>Tracheophyta</taxon>
        <taxon>Spermatophyta</taxon>
        <taxon>Magnoliopsida</taxon>
        <taxon>Magnoliidae</taxon>
        <taxon>Piperales</taxon>
        <taxon>Aristolochiaceae</taxon>
        <taxon>Aristolochia</taxon>
    </lineage>
</organism>
<evidence type="ECO:0000256" key="1">
    <source>
        <dbReference type="SAM" id="Phobius"/>
    </source>
</evidence>
<keyword evidence="1" id="KW-1133">Transmembrane helix</keyword>